<evidence type="ECO:0000313" key="4">
    <source>
        <dbReference type="Proteomes" id="UP001228581"/>
    </source>
</evidence>
<sequence>MEHTILRRKITELVDDNYVYAHVLYYFGIRFYEYADDTLEQVCRRRGLNVSQVVHSLEYALQQKNTKSLTLENLPVDLIIEFLRHTHAVFVKQTLPYMAHLVETLRYESDPCIKDLQLLFPLFVEDFILHIHEEEDTLFNYVALLQKAQQRKVSLGKVFFELGSKSVQHFADDHETHDDEMVGIREITNNYTLRPGSSQHLKVVFAELKSFETELHTHARIENEILFPKVLELEKEVREVVKQIAILN</sequence>
<protein>
    <submittedName>
        <fullName evidence="2">Hemerythrin domain-containing protein</fullName>
    </submittedName>
</protein>
<proteinExistence type="predicted"/>
<dbReference type="PANTHER" id="PTHR36438">
    <property type="entry name" value="IRON-SULFUR CLUSTER REPAIR PROTEIN YTFE"/>
    <property type="match status" value="1"/>
</dbReference>
<dbReference type="AlphaFoldDB" id="A0AAE3QWZ0"/>
<evidence type="ECO:0000313" key="2">
    <source>
        <dbReference type="EMBL" id="MDJ1484765.1"/>
    </source>
</evidence>
<comment type="caution">
    <text evidence="2">The sequence shown here is derived from an EMBL/GenBank/DDBJ whole genome shotgun (WGS) entry which is preliminary data.</text>
</comment>
<accession>A0AAE3QWZ0</accession>
<dbReference type="InterPro" id="IPR019903">
    <property type="entry name" value="RIC_family"/>
</dbReference>
<dbReference type="EMBL" id="JASJOT010000025">
    <property type="protein sequence ID" value="MDJ1496750.1"/>
    <property type="molecule type" value="Genomic_DNA"/>
</dbReference>
<name>A0AAE3QWZ0_9BACT</name>
<dbReference type="Proteomes" id="UP001228581">
    <property type="component" value="Unassembled WGS sequence"/>
</dbReference>
<evidence type="ECO:0000313" key="5">
    <source>
        <dbReference type="Proteomes" id="UP001241110"/>
    </source>
</evidence>
<gene>
    <name evidence="2" type="ORF">QNI16_29970</name>
    <name evidence="3" type="ORF">QNI19_27700</name>
</gene>
<comment type="subcellular location">
    <subcellularLocation>
        <location evidence="1">Cytoplasm</location>
    </subcellularLocation>
</comment>
<dbReference type="RefSeq" id="WP_313986440.1">
    <property type="nucleotide sequence ID" value="NZ_JASJOR010000021.1"/>
</dbReference>
<reference evidence="2 4" key="1">
    <citation type="submission" date="2023-05" db="EMBL/GenBank/DDBJ databases">
        <authorList>
            <person name="Zhang X."/>
        </authorList>
    </citation>
    <scope>NUCLEOTIDE SEQUENCE</scope>
    <source>
        <strain evidence="3 4">DM2B3-1</strain>
        <strain evidence="2">YF14B1</strain>
    </source>
</reference>
<dbReference type="EMBL" id="JASJOS010000016">
    <property type="protein sequence ID" value="MDJ1484765.1"/>
    <property type="molecule type" value="Genomic_DNA"/>
</dbReference>
<organism evidence="2 5">
    <name type="scientific">Xanthocytophaga flava</name>
    <dbReference type="NCBI Taxonomy" id="3048013"/>
    <lineage>
        <taxon>Bacteria</taxon>
        <taxon>Pseudomonadati</taxon>
        <taxon>Bacteroidota</taxon>
        <taxon>Cytophagia</taxon>
        <taxon>Cytophagales</taxon>
        <taxon>Rhodocytophagaceae</taxon>
        <taxon>Xanthocytophaga</taxon>
    </lineage>
</organism>
<keyword evidence="4" id="KW-1185">Reference proteome</keyword>
<dbReference type="GO" id="GO:0005737">
    <property type="term" value="C:cytoplasm"/>
    <property type="evidence" value="ECO:0007669"/>
    <property type="project" value="UniProtKB-SubCell"/>
</dbReference>
<dbReference type="Proteomes" id="UP001241110">
    <property type="component" value="Unassembled WGS sequence"/>
</dbReference>
<evidence type="ECO:0000313" key="3">
    <source>
        <dbReference type="EMBL" id="MDJ1496750.1"/>
    </source>
</evidence>
<evidence type="ECO:0000256" key="1">
    <source>
        <dbReference type="ARBA" id="ARBA00004496"/>
    </source>
</evidence>
<dbReference type="Gene3D" id="1.20.120.520">
    <property type="entry name" value="nmb1532 protein domain like"/>
    <property type="match status" value="1"/>
</dbReference>
<dbReference type="PANTHER" id="PTHR36438:SF1">
    <property type="entry name" value="IRON-SULFUR CLUSTER REPAIR PROTEIN YTFE"/>
    <property type="match status" value="1"/>
</dbReference>